<evidence type="ECO:0000256" key="1">
    <source>
        <dbReference type="SAM" id="MobiDB-lite"/>
    </source>
</evidence>
<dbReference type="STRING" id="1314776.A0A166DHI0"/>
<dbReference type="SMART" id="SM01083">
    <property type="entry name" value="Cir_N"/>
    <property type="match status" value="1"/>
</dbReference>
<dbReference type="AlphaFoldDB" id="A0A166DHI0"/>
<feature type="region of interest" description="Disordered" evidence="1">
    <location>
        <begin position="59"/>
        <end position="78"/>
    </location>
</feature>
<organism evidence="3 4">
    <name type="scientific">Sistotremastrum suecicum HHB10207 ss-3</name>
    <dbReference type="NCBI Taxonomy" id="1314776"/>
    <lineage>
        <taxon>Eukaryota</taxon>
        <taxon>Fungi</taxon>
        <taxon>Dikarya</taxon>
        <taxon>Basidiomycota</taxon>
        <taxon>Agaricomycotina</taxon>
        <taxon>Agaricomycetes</taxon>
        <taxon>Sistotremastrales</taxon>
        <taxon>Sistotremastraceae</taxon>
        <taxon>Sistotremastrum</taxon>
    </lineage>
</organism>
<sequence length="278" mass="31176">MGKLNIAHHKSYHPYRADNIARVRADEEAAALLEAQADGKMRLADGEARLELLRQRAGLDKNKNKEKRRREGTGKAIGLGGGGHINFFEEMEKVPLSTANKGKGREDTGETDKGFPLAPSLKDRNPWYASRPTDPGAEEPEEDGKDEKSLWGKKESKASKASMILHDPLTTINSTLERHKRLTNAIAFRERSSYSHSHSSSRPRSSSSSNPSNPVEARQSRESSERQRALDLIARKKREMQGMMTPSTVAGDDRDGGYRDVFNRVEVEEAGRRRGRRW</sequence>
<name>A0A166DHI0_9AGAM</name>
<proteinExistence type="predicted"/>
<dbReference type="PANTHER" id="PTHR22093:SF0">
    <property type="entry name" value="LEUKOCYTE RECEPTOR CLUSTER MEMBER 1"/>
    <property type="match status" value="1"/>
</dbReference>
<dbReference type="InterPro" id="IPR019339">
    <property type="entry name" value="CIR_N_dom"/>
</dbReference>
<keyword evidence="4" id="KW-1185">Reference proteome</keyword>
<gene>
    <name evidence="3" type="ORF">SISSUDRAFT_1021301</name>
</gene>
<feature type="domain" description="CBF1-interacting co-repressor CIR N-terminal" evidence="2">
    <location>
        <begin position="11"/>
        <end position="47"/>
    </location>
</feature>
<dbReference type="Proteomes" id="UP000076798">
    <property type="component" value="Unassembled WGS sequence"/>
</dbReference>
<feature type="compositionally biased region" description="Basic and acidic residues" evidence="1">
    <location>
        <begin position="59"/>
        <end position="73"/>
    </location>
</feature>
<evidence type="ECO:0000313" key="3">
    <source>
        <dbReference type="EMBL" id="KZT38530.1"/>
    </source>
</evidence>
<reference evidence="3 4" key="1">
    <citation type="journal article" date="2016" name="Mol. Biol. Evol.">
        <title>Comparative Genomics of Early-Diverging Mushroom-Forming Fungi Provides Insights into the Origins of Lignocellulose Decay Capabilities.</title>
        <authorList>
            <person name="Nagy L.G."/>
            <person name="Riley R."/>
            <person name="Tritt A."/>
            <person name="Adam C."/>
            <person name="Daum C."/>
            <person name="Floudas D."/>
            <person name="Sun H."/>
            <person name="Yadav J.S."/>
            <person name="Pangilinan J."/>
            <person name="Larsson K.H."/>
            <person name="Matsuura K."/>
            <person name="Barry K."/>
            <person name="Labutti K."/>
            <person name="Kuo R."/>
            <person name="Ohm R.A."/>
            <person name="Bhattacharya S.S."/>
            <person name="Shirouzu T."/>
            <person name="Yoshinaga Y."/>
            <person name="Martin F.M."/>
            <person name="Grigoriev I.V."/>
            <person name="Hibbett D.S."/>
        </authorList>
    </citation>
    <scope>NUCLEOTIDE SEQUENCE [LARGE SCALE GENOMIC DNA]</scope>
    <source>
        <strain evidence="3 4">HHB10207 ss-3</strain>
    </source>
</reference>
<dbReference type="InterPro" id="IPR039875">
    <property type="entry name" value="LENG1-like"/>
</dbReference>
<feature type="compositionally biased region" description="Basic and acidic residues" evidence="1">
    <location>
        <begin position="218"/>
        <end position="229"/>
    </location>
</feature>
<accession>A0A166DHI0</accession>
<feature type="region of interest" description="Disordered" evidence="1">
    <location>
        <begin position="188"/>
        <end position="258"/>
    </location>
</feature>
<feature type="compositionally biased region" description="Basic and acidic residues" evidence="1">
    <location>
        <begin position="145"/>
        <end position="158"/>
    </location>
</feature>
<feature type="compositionally biased region" description="Low complexity" evidence="1">
    <location>
        <begin position="194"/>
        <end position="217"/>
    </location>
</feature>
<dbReference type="PANTHER" id="PTHR22093">
    <property type="entry name" value="LEUKOCYTE RECEPTOR CLUSTER LRC MEMBER 1"/>
    <property type="match status" value="1"/>
</dbReference>
<feature type="compositionally biased region" description="Basic and acidic residues" evidence="1">
    <location>
        <begin position="103"/>
        <end position="113"/>
    </location>
</feature>
<evidence type="ECO:0000259" key="2">
    <source>
        <dbReference type="SMART" id="SM01083"/>
    </source>
</evidence>
<protein>
    <recommendedName>
        <fullName evidence="2">CBF1-interacting co-repressor CIR N-terminal domain-containing protein</fullName>
    </recommendedName>
</protein>
<dbReference type="EMBL" id="KV428061">
    <property type="protein sequence ID" value="KZT38530.1"/>
    <property type="molecule type" value="Genomic_DNA"/>
</dbReference>
<evidence type="ECO:0000313" key="4">
    <source>
        <dbReference type="Proteomes" id="UP000076798"/>
    </source>
</evidence>
<feature type="region of interest" description="Disordered" evidence="1">
    <location>
        <begin position="99"/>
        <end position="158"/>
    </location>
</feature>
<dbReference type="OrthoDB" id="2159131at2759"/>